<protein>
    <submittedName>
        <fullName evidence="1">Uncharacterized protein</fullName>
    </submittedName>
</protein>
<dbReference type="Proteomes" id="UP000054653">
    <property type="component" value="Unassembled WGS sequence"/>
</dbReference>
<evidence type="ECO:0000313" key="1">
    <source>
        <dbReference type="EMBL" id="KRY51951.1"/>
    </source>
</evidence>
<reference evidence="1 2" key="1">
    <citation type="submission" date="2015-01" db="EMBL/GenBank/DDBJ databases">
        <title>Evolution of Trichinella species and genotypes.</title>
        <authorList>
            <person name="Korhonen P.K."/>
            <person name="Edoardo P."/>
            <person name="Giuseppe L.R."/>
            <person name="Gasser R.B."/>
        </authorList>
    </citation>
    <scope>NUCLEOTIDE SEQUENCE [LARGE SCALE GENOMIC DNA]</scope>
    <source>
        <strain evidence="1">ISS120</strain>
    </source>
</reference>
<comment type="caution">
    <text evidence="1">The sequence shown here is derived from an EMBL/GenBank/DDBJ whole genome shotgun (WGS) entry which is preliminary data.</text>
</comment>
<dbReference type="AlphaFoldDB" id="A0A0V1CRR4"/>
<name>A0A0V1CRR4_TRIBR</name>
<evidence type="ECO:0000313" key="2">
    <source>
        <dbReference type="Proteomes" id="UP000054653"/>
    </source>
</evidence>
<proteinExistence type="predicted"/>
<sequence length="97" mass="10837">MVSTSGGLTHSGPSILPRSAFVAPDNTKWLYYKRSTNREAHDVYLLRCTPHCSVHHPDVLPLPPVALQKGERDAQVQFRGCRHTSVTVTWIGKSRKS</sequence>
<organism evidence="1 2">
    <name type="scientific">Trichinella britovi</name>
    <name type="common">Parasitic roundworm</name>
    <dbReference type="NCBI Taxonomy" id="45882"/>
    <lineage>
        <taxon>Eukaryota</taxon>
        <taxon>Metazoa</taxon>
        <taxon>Ecdysozoa</taxon>
        <taxon>Nematoda</taxon>
        <taxon>Enoplea</taxon>
        <taxon>Dorylaimia</taxon>
        <taxon>Trichinellida</taxon>
        <taxon>Trichinellidae</taxon>
        <taxon>Trichinella</taxon>
    </lineage>
</organism>
<gene>
    <name evidence="1" type="ORF">T03_994</name>
</gene>
<dbReference type="EMBL" id="JYDI01000114">
    <property type="protein sequence ID" value="KRY51951.1"/>
    <property type="molecule type" value="Genomic_DNA"/>
</dbReference>
<keyword evidence="2" id="KW-1185">Reference proteome</keyword>
<accession>A0A0V1CRR4</accession>